<dbReference type="Proteomes" id="UP000676967">
    <property type="component" value="Chromosome"/>
</dbReference>
<reference evidence="2 3" key="1">
    <citation type="submission" date="2020-08" db="EMBL/GenBank/DDBJ databases">
        <title>Whole genome shotgun sequence of Actinoplanes ianthinogenes NBRC 13996.</title>
        <authorList>
            <person name="Komaki H."/>
            <person name="Tamura T."/>
        </authorList>
    </citation>
    <scope>NUCLEOTIDE SEQUENCE [LARGE SCALE GENOMIC DNA]</scope>
    <source>
        <strain evidence="2 3">NBRC 13996</strain>
    </source>
</reference>
<accession>A0ABM7M3F7</accession>
<dbReference type="PANTHER" id="PTHR43384">
    <property type="entry name" value="SEPTUM SITE-DETERMINING PROTEIN MIND HOMOLOG, CHLOROPLASTIC-RELATED"/>
    <property type="match status" value="1"/>
</dbReference>
<evidence type="ECO:0000313" key="3">
    <source>
        <dbReference type="Proteomes" id="UP000676967"/>
    </source>
</evidence>
<protein>
    <recommendedName>
        <fullName evidence="4">MinD-like ATPase involved in chromosome partitioning or flagellar assembly</fullName>
    </recommendedName>
</protein>
<dbReference type="SUPFAM" id="SSF52540">
    <property type="entry name" value="P-loop containing nucleoside triphosphate hydrolases"/>
    <property type="match status" value="1"/>
</dbReference>
<dbReference type="InterPro" id="IPR050625">
    <property type="entry name" value="ParA/MinD_ATPase"/>
</dbReference>
<name>A0ABM7M3F7_9ACTN</name>
<keyword evidence="3" id="KW-1185">Reference proteome</keyword>
<proteinExistence type="predicted"/>
<evidence type="ECO:0000256" key="1">
    <source>
        <dbReference type="SAM" id="MobiDB-lite"/>
    </source>
</evidence>
<dbReference type="RefSeq" id="WP_189333018.1">
    <property type="nucleotide sequence ID" value="NZ_AP023356.1"/>
</dbReference>
<feature type="region of interest" description="Disordered" evidence="1">
    <location>
        <begin position="24"/>
        <end position="51"/>
    </location>
</feature>
<dbReference type="PANTHER" id="PTHR43384:SF14">
    <property type="entry name" value="ESX-1 SECRETION-ASSOCIATED PROTEIN ESPI"/>
    <property type="match status" value="1"/>
</dbReference>
<feature type="compositionally biased region" description="Low complexity" evidence="1">
    <location>
        <begin position="24"/>
        <end position="43"/>
    </location>
</feature>
<evidence type="ECO:0008006" key="4">
    <source>
        <dbReference type="Google" id="ProtNLM"/>
    </source>
</evidence>
<sequence>MSTPDYWPATSRPGYDAEAVTEFAQRAPRPAGDAPAPESATAPAPTPAPTPATEVKVVATAPVVAPEPASDTPTVLPPPPAAVGLLPRQMGVAELPATWGWRGKVRKLTRGAVAPQASAAEVRHRQATVAVRRSFTRPVTVMFANPKGGAGKTPATLLAGATFGSIRGGYVVAWDNNETRGTLGVRGLMPDQGLTVWDLLGHLDRFERVDARAGELAAYLRAQGEARFDVLASDESAENMAQIGVGEFERLRAVLSRFYKLLLIDTGNNIRATNWQAAADAADLLVVCSSYRRDVAFSAAWMLDHLESTGRADLARRAVTVLSASEPQVPPKARAEIVEHFTGRTRAVVEIPYDPTIASGERIDFSTVSRSTRDAWLYACAAIADGLAEVNHTRRTAP</sequence>
<gene>
    <name evidence="2" type="ORF">Aiant_68480</name>
</gene>
<evidence type="ECO:0000313" key="2">
    <source>
        <dbReference type="EMBL" id="BCJ46191.1"/>
    </source>
</evidence>
<dbReference type="Gene3D" id="3.40.50.300">
    <property type="entry name" value="P-loop containing nucleotide triphosphate hydrolases"/>
    <property type="match status" value="1"/>
</dbReference>
<organism evidence="2 3">
    <name type="scientific">Actinoplanes ianthinogenes</name>
    <dbReference type="NCBI Taxonomy" id="122358"/>
    <lineage>
        <taxon>Bacteria</taxon>
        <taxon>Bacillati</taxon>
        <taxon>Actinomycetota</taxon>
        <taxon>Actinomycetes</taxon>
        <taxon>Micromonosporales</taxon>
        <taxon>Micromonosporaceae</taxon>
        <taxon>Actinoplanes</taxon>
    </lineage>
</organism>
<dbReference type="InterPro" id="IPR027417">
    <property type="entry name" value="P-loop_NTPase"/>
</dbReference>
<dbReference type="EMBL" id="AP023356">
    <property type="protein sequence ID" value="BCJ46191.1"/>
    <property type="molecule type" value="Genomic_DNA"/>
</dbReference>